<evidence type="ECO:0000313" key="8">
    <source>
        <dbReference type="Proteomes" id="UP000198793"/>
    </source>
</evidence>
<comment type="subcellular location">
    <subcellularLocation>
        <location evidence="1">Membrane</location>
        <topology evidence="1">Multi-pass membrane protein</topology>
    </subcellularLocation>
</comment>
<dbReference type="GO" id="GO:0016874">
    <property type="term" value="F:ligase activity"/>
    <property type="evidence" value="ECO:0007669"/>
    <property type="project" value="UniProtKB-KW"/>
</dbReference>
<reference evidence="7 8" key="1">
    <citation type="submission" date="2016-10" db="EMBL/GenBank/DDBJ databases">
        <authorList>
            <person name="de Groot N.N."/>
        </authorList>
    </citation>
    <scope>NUCLEOTIDE SEQUENCE [LARGE SCALE GENOMIC DNA]</scope>
    <source>
        <strain evidence="8">L7-484,KACC 16230,DSM 25025</strain>
    </source>
</reference>
<feature type="transmembrane region" description="Helical" evidence="5">
    <location>
        <begin position="62"/>
        <end position="79"/>
    </location>
</feature>
<keyword evidence="8" id="KW-1185">Reference proteome</keyword>
<feature type="transmembrane region" description="Helical" evidence="5">
    <location>
        <begin position="381"/>
        <end position="399"/>
    </location>
</feature>
<dbReference type="GO" id="GO:0016020">
    <property type="term" value="C:membrane"/>
    <property type="evidence" value="ECO:0007669"/>
    <property type="project" value="UniProtKB-SubCell"/>
</dbReference>
<dbReference type="InterPro" id="IPR007016">
    <property type="entry name" value="O-antigen_ligase-rel_domated"/>
</dbReference>
<dbReference type="AlphaFoldDB" id="A0A1H0NCN3"/>
<organism evidence="7 8">
    <name type="scientific">Aureimonas jatrophae</name>
    <dbReference type="NCBI Taxonomy" id="1166073"/>
    <lineage>
        <taxon>Bacteria</taxon>
        <taxon>Pseudomonadati</taxon>
        <taxon>Pseudomonadota</taxon>
        <taxon>Alphaproteobacteria</taxon>
        <taxon>Hyphomicrobiales</taxon>
        <taxon>Aurantimonadaceae</taxon>
        <taxon>Aureimonas</taxon>
    </lineage>
</organism>
<dbReference type="RefSeq" id="WP_090677230.1">
    <property type="nucleotide sequence ID" value="NZ_FNIT01000019.1"/>
</dbReference>
<keyword evidence="7" id="KW-0436">Ligase</keyword>
<evidence type="ECO:0000256" key="2">
    <source>
        <dbReference type="ARBA" id="ARBA00022692"/>
    </source>
</evidence>
<keyword evidence="3 5" id="KW-1133">Transmembrane helix</keyword>
<proteinExistence type="predicted"/>
<name>A0A1H0NCN3_9HYPH</name>
<feature type="transmembrane region" description="Helical" evidence="5">
    <location>
        <begin position="252"/>
        <end position="274"/>
    </location>
</feature>
<accession>A0A1H0NCN3</accession>
<evidence type="ECO:0000256" key="4">
    <source>
        <dbReference type="ARBA" id="ARBA00023136"/>
    </source>
</evidence>
<evidence type="ECO:0000259" key="6">
    <source>
        <dbReference type="Pfam" id="PF04932"/>
    </source>
</evidence>
<feature type="transmembrane region" description="Helical" evidence="5">
    <location>
        <begin position="182"/>
        <end position="199"/>
    </location>
</feature>
<dbReference type="PANTHER" id="PTHR37422">
    <property type="entry name" value="TEICHURONIC ACID BIOSYNTHESIS PROTEIN TUAE"/>
    <property type="match status" value="1"/>
</dbReference>
<evidence type="ECO:0000256" key="1">
    <source>
        <dbReference type="ARBA" id="ARBA00004141"/>
    </source>
</evidence>
<evidence type="ECO:0000313" key="7">
    <source>
        <dbReference type="EMBL" id="SDO90403.1"/>
    </source>
</evidence>
<dbReference type="OrthoDB" id="4391260at2"/>
<feature type="transmembrane region" description="Helical" evidence="5">
    <location>
        <begin position="91"/>
        <end position="110"/>
    </location>
</feature>
<keyword evidence="4 5" id="KW-0472">Membrane</keyword>
<protein>
    <submittedName>
        <fullName evidence="7">O-antigen ligase</fullName>
    </submittedName>
</protein>
<evidence type="ECO:0000256" key="5">
    <source>
        <dbReference type="SAM" id="Phobius"/>
    </source>
</evidence>
<dbReference type="EMBL" id="FNIT01000019">
    <property type="protein sequence ID" value="SDO90403.1"/>
    <property type="molecule type" value="Genomic_DNA"/>
</dbReference>
<keyword evidence="2 5" id="KW-0812">Transmembrane</keyword>
<dbReference type="Proteomes" id="UP000198793">
    <property type="component" value="Unassembled WGS sequence"/>
</dbReference>
<dbReference type="Pfam" id="PF04932">
    <property type="entry name" value="Wzy_C"/>
    <property type="match status" value="1"/>
</dbReference>
<feature type="transmembrane region" description="Helical" evidence="5">
    <location>
        <begin position="144"/>
        <end position="162"/>
    </location>
</feature>
<feature type="transmembrane region" description="Helical" evidence="5">
    <location>
        <begin position="116"/>
        <end position="137"/>
    </location>
</feature>
<feature type="transmembrane region" description="Helical" evidence="5">
    <location>
        <begin position="204"/>
        <end position="222"/>
    </location>
</feature>
<feature type="transmembrane region" description="Helical" evidence="5">
    <location>
        <begin position="349"/>
        <end position="369"/>
    </location>
</feature>
<dbReference type="STRING" id="1166073.SAMN05192530_11920"/>
<feature type="domain" description="O-antigen ligase-related" evidence="6">
    <location>
        <begin position="212"/>
        <end position="362"/>
    </location>
</feature>
<gene>
    <name evidence="7" type="ORF">SAMN05192530_11920</name>
</gene>
<dbReference type="PANTHER" id="PTHR37422:SF21">
    <property type="entry name" value="EXOQ-LIKE PROTEIN"/>
    <property type="match status" value="1"/>
</dbReference>
<evidence type="ECO:0000256" key="3">
    <source>
        <dbReference type="ARBA" id="ARBA00022989"/>
    </source>
</evidence>
<sequence length="443" mass="47945">MTLRRTRSSSPSLFERCAVAGLPLLVLAYPMLLQPLLNWQPPSAYMALNDLANANAADSNVVNQLYWLTILATILLFFRKRLEFMRDAPRSAALVLVGLYLAWSCLSIAWSPVPGIAFRRVVLQIVVVVAVIVPVWLSNKRETILTGVAWLTLAVTFVNLLFVAANPPGRLGYLGIYSNKNILGLVGSLCLLIQCYAVIAQRGILRLPFAGAAVISLALVVMSQSKTSLGLAVLAPMIAGALIAAQSRVRAPMLAVILIPGIVFALSATLAAQISRFGFDDLSLLLFGDDTFTGRTQIWDFALGIYERSPIVGQGYGSFWGAGLSSIAFLEAPGFIGGLLQAHNGYLDVMLETGAIGFAILLLMILSALNQSGRSDAGDPAKRWLALALMLFVILHNLLESSWFRGFGSQWVAFLFAIALTLPDPIKARVPQRRTAALRFATR</sequence>
<feature type="transmembrane region" description="Helical" evidence="5">
    <location>
        <begin position="228"/>
        <end position="245"/>
    </location>
</feature>
<dbReference type="InterPro" id="IPR051533">
    <property type="entry name" value="WaaL-like"/>
</dbReference>